<evidence type="ECO:0000313" key="3">
    <source>
        <dbReference type="Proteomes" id="UP000887575"/>
    </source>
</evidence>
<evidence type="ECO:0000256" key="2">
    <source>
        <dbReference type="SAM" id="SignalP"/>
    </source>
</evidence>
<sequence>MLTLFLSFILAVGVMFYYAEQDRIQEEMARQTREVIEKKTRSGSDELKTAVPTPTPQQSESVAMKIGKNGETQLRSVEAKENNEKTAISTTIAPHSSRALSRPELRQRISSDVAAYLHKTFDKFCQVGAILFLKNR</sequence>
<dbReference type="AlphaFoldDB" id="A0AAF3EPW9"/>
<protein>
    <submittedName>
        <fullName evidence="4">Uncharacterized protein</fullName>
    </submittedName>
</protein>
<name>A0AAF3EPW9_9BILA</name>
<dbReference type="Proteomes" id="UP000887575">
    <property type="component" value="Unassembled WGS sequence"/>
</dbReference>
<feature type="chain" id="PRO_5042016718" evidence="2">
    <location>
        <begin position="22"/>
        <end position="136"/>
    </location>
</feature>
<evidence type="ECO:0000313" key="4">
    <source>
        <dbReference type="WBParaSite" id="MBELARI_LOCUS16122"/>
    </source>
</evidence>
<feature type="compositionally biased region" description="Polar residues" evidence="1">
    <location>
        <begin position="85"/>
        <end position="94"/>
    </location>
</feature>
<dbReference type="WBParaSite" id="MBELARI_LOCUS16122">
    <property type="protein sequence ID" value="MBELARI_LOCUS16122"/>
    <property type="gene ID" value="MBELARI_LOCUS16122"/>
</dbReference>
<evidence type="ECO:0000256" key="1">
    <source>
        <dbReference type="SAM" id="MobiDB-lite"/>
    </source>
</evidence>
<keyword evidence="3" id="KW-1185">Reference proteome</keyword>
<feature type="signal peptide" evidence="2">
    <location>
        <begin position="1"/>
        <end position="21"/>
    </location>
</feature>
<proteinExistence type="predicted"/>
<feature type="region of interest" description="Disordered" evidence="1">
    <location>
        <begin position="77"/>
        <end position="103"/>
    </location>
</feature>
<keyword evidence="2" id="KW-0732">Signal</keyword>
<accession>A0AAF3EPW9</accession>
<reference evidence="4" key="1">
    <citation type="submission" date="2024-02" db="UniProtKB">
        <authorList>
            <consortium name="WormBaseParasite"/>
        </authorList>
    </citation>
    <scope>IDENTIFICATION</scope>
</reference>
<feature type="region of interest" description="Disordered" evidence="1">
    <location>
        <begin position="37"/>
        <end position="63"/>
    </location>
</feature>
<organism evidence="3 4">
    <name type="scientific">Mesorhabditis belari</name>
    <dbReference type="NCBI Taxonomy" id="2138241"/>
    <lineage>
        <taxon>Eukaryota</taxon>
        <taxon>Metazoa</taxon>
        <taxon>Ecdysozoa</taxon>
        <taxon>Nematoda</taxon>
        <taxon>Chromadorea</taxon>
        <taxon>Rhabditida</taxon>
        <taxon>Rhabditina</taxon>
        <taxon>Rhabditomorpha</taxon>
        <taxon>Rhabditoidea</taxon>
        <taxon>Rhabditidae</taxon>
        <taxon>Mesorhabditinae</taxon>
        <taxon>Mesorhabditis</taxon>
    </lineage>
</organism>
<feature type="compositionally biased region" description="Basic and acidic residues" evidence="1">
    <location>
        <begin position="37"/>
        <end position="48"/>
    </location>
</feature>